<accession>A0A023G376</accession>
<protein>
    <submittedName>
        <fullName evidence="2">Putative secreted protein</fullName>
    </submittedName>
</protein>
<organism evidence="2">
    <name type="scientific">Amblyomma triste</name>
    <name type="common">Neotropical tick</name>
    <dbReference type="NCBI Taxonomy" id="251400"/>
    <lineage>
        <taxon>Eukaryota</taxon>
        <taxon>Metazoa</taxon>
        <taxon>Ecdysozoa</taxon>
        <taxon>Arthropoda</taxon>
        <taxon>Chelicerata</taxon>
        <taxon>Arachnida</taxon>
        <taxon>Acari</taxon>
        <taxon>Parasitiformes</taxon>
        <taxon>Ixodida</taxon>
        <taxon>Ixodoidea</taxon>
        <taxon>Ixodidae</taxon>
        <taxon>Amblyomminae</taxon>
        <taxon>Amblyomma</taxon>
    </lineage>
</organism>
<dbReference type="AlphaFoldDB" id="A0A023G376"/>
<proteinExistence type="evidence at transcript level"/>
<feature type="chain" id="PRO_5001521600" evidence="1">
    <location>
        <begin position="22"/>
        <end position="244"/>
    </location>
</feature>
<evidence type="ECO:0000256" key="1">
    <source>
        <dbReference type="SAM" id="SignalP"/>
    </source>
</evidence>
<sequence>MPLPCSIYFVFWTLWAHGSHAKITFSKGTTTNINEEELDKAAAAIRLLAGTVPMVALWGDFENLTEAVHTCWETEYIEGRESRQDHRLFFRNRDRTNEAVNRYWPREYFEVHYGMTIYNGKAEILVTFLNGSIPAKAAMDESSLQASQRLLGQWEKTAGASWDVLQANQKCFVVKLPKFCAPCEIGKAQCLIWVPKNIAEEYMPNKKDFATTTDGSLRSCLSEYNNNCAPGEHMLAKVSHICRS</sequence>
<dbReference type="EMBL" id="GBBM01007189">
    <property type="protein sequence ID" value="JAC28229.1"/>
    <property type="molecule type" value="mRNA"/>
</dbReference>
<keyword evidence="1" id="KW-0732">Signal</keyword>
<feature type="signal peptide" evidence="1">
    <location>
        <begin position="1"/>
        <end position="21"/>
    </location>
</feature>
<evidence type="ECO:0000313" key="2">
    <source>
        <dbReference type="EMBL" id="JAC28229.1"/>
    </source>
</evidence>
<name>A0A023G376_AMBTT</name>
<reference evidence="2" key="1">
    <citation type="submission" date="2014-03" db="EMBL/GenBank/DDBJ databases">
        <title>The sialotranscriptome of Amblyomma triste, Amblyomma parvum and Amblyomma cajennense ticks, uncovered by 454-based RNA-seq.</title>
        <authorList>
            <person name="Garcia G.R."/>
            <person name="Gardinassi L.G."/>
            <person name="Ribeiro J.M."/>
            <person name="Anatriello E."/>
            <person name="Ferreira B.R."/>
            <person name="Moreira H.N."/>
            <person name="Mafra C."/>
            <person name="Olegario M.M."/>
            <person name="Szabo P.J."/>
            <person name="Miranda-Santos I.K."/>
            <person name="Maruyama S.R."/>
        </authorList>
    </citation>
    <scope>NUCLEOTIDE SEQUENCE</scope>
    <source>
        <strain evidence="2">Mato Grasso do Sul</strain>
        <tissue evidence="2">Salivary glands</tissue>
    </source>
</reference>